<reference evidence="2 3" key="1">
    <citation type="submission" date="2020-02" db="EMBL/GenBank/DDBJ databases">
        <title>Draft genome sequence of Haematococcus lacustris strain NIES-144.</title>
        <authorList>
            <person name="Morimoto D."/>
            <person name="Nakagawa S."/>
            <person name="Yoshida T."/>
            <person name="Sawayama S."/>
        </authorList>
    </citation>
    <scope>NUCLEOTIDE SEQUENCE [LARGE SCALE GENOMIC DNA]</scope>
    <source>
        <strain evidence="2 3">NIES-144</strain>
    </source>
</reference>
<dbReference type="GO" id="GO:0005777">
    <property type="term" value="C:peroxisome"/>
    <property type="evidence" value="ECO:0007669"/>
    <property type="project" value="InterPro"/>
</dbReference>
<organism evidence="2 3">
    <name type="scientific">Haematococcus lacustris</name>
    <name type="common">Green alga</name>
    <name type="synonym">Haematococcus pluvialis</name>
    <dbReference type="NCBI Taxonomy" id="44745"/>
    <lineage>
        <taxon>Eukaryota</taxon>
        <taxon>Viridiplantae</taxon>
        <taxon>Chlorophyta</taxon>
        <taxon>core chlorophytes</taxon>
        <taxon>Chlorophyceae</taxon>
        <taxon>CS clade</taxon>
        <taxon>Chlamydomonadales</taxon>
        <taxon>Haematococcaceae</taxon>
        <taxon>Haematococcus</taxon>
    </lineage>
</organism>
<dbReference type="Gene3D" id="2.40.110.10">
    <property type="entry name" value="Butyryl-CoA Dehydrogenase, subunit A, domain 2"/>
    <property type="match status" value="1"/>
</dbReference>
<dbReference type="GO" id="GO:0055088">
    <property type="term" value="P:lipid homeostasis"/>
    <property type="evidence" value="ECO:0007669"/>
    <property type="project" value="TreeGrafter"/>
</dbReference>
<evidence type="ECO:0000259" key="1">
    <source>
        <dbReference type="Pfam" id="PF22924"/>
    </source>
</evidence>
<evidence type="ECO:0000313" key="3">
    <source>
        <dbReference type="Proteomes" id="UP000485058"/>
    </source>
</evidence>
<dbReference type="GO" id="GO:0033540">
    <property type="term" value="P:fatty acid beta-oxidation using acyl-CoA oxidase"/>
    <property type="evidence" value="ECO:0007669"/>
    <property type="project" value="TreeGrafter"/>
</dbReference>
<dbReference type="InterPro" id="IPR036250">
    <property type="entry name" value="AcylCo_DH-like_C"/>
</dbReference>
<dbReference type="PANTHER" id="PTHR10909:SF352">
    <property type="entry name" value="ACYL-COENZYME A OXIDASE-LIKE PROTEIN"/>
    <property type="match status" value="1"/>
</dbReference>
<dbReference type="Proteomes" id="UP000485058">
    <property type="component" value="Unassembled WGS sequence"/>
</dbReference>
<protein>
    <submittedName>
        <fullName evidence="2">Acyl-coenzyme A oxidase</fullName>
    </submittedName>
</protein>
<dbReference type="FunFam" id="2.40.110.10:FF:000005">
    <property type="entry name" value="Acyl-coenzyme A oxidase"/>
    <property type="match status" value="1"/>
</dbReference>
<dbReference type="InterPro" id="IPR012258">
    <property type="entry name" value="Acyl-CoA_oxidase"/>
</dbReference>
<sequence>LGHGSNVMGIETTATYDATTEEFVIHTPSNEASKVWIGGTGQHGKITVVFAQLFTKGTYEGVHAFAVRIRDDQLQVLPNIRIRDMGPKQGLNGVDNGQLWFCNLRVPRDALLDAYASVAPDGTYSSPFPTISQRFGVTVGGLTTGRVLIAQGGVDGQKFGLAIAVRYACARPQFGDKLVIHYRTHQARLLPALANTYALQLAQRTLKEMVAAKRAQDGKTIHVLSSGLKAAATWSRVETLQDCRE</sequence>
<dbReference type="Pfam" id="PF22924">
    <property type="entry name" value="ACOX_C_alpha1"/>
    <property type="match status" value="1"/>
</dbReference>
<dbReference type="InterPro" id="IPR046373">
    <property type="entry name" value="Acyl-CoA_Oxase/DH_mid-dom_sf"/>
</dbReference>
<dbReference type="Gene3D" id="1.20.140.10">
    <property type="entry name" value="Butyryl-CoA Dehydrogenase, subunit A, domain 3"/>
    <property type="match status" value="1"/>
</dbReference>
<dbReference type="GO" id="GO:0005504">
    <property type="term" value="F:fatty acid binding"/>
    <property type="evidence" value="ECO:0007669"/>
    <property type="project" value="TreeGrafter"/>
</dbReference>
<comment type="caution">
    <text evidence="2">The sequence shown here is derived from an EMBL/GenBank/DDBJ whole genome shotgun (WGS) entry which is preliminary data.</text>
</comment>
<dbReference type="PANTHER" id="PTHR10909">
    <property type="entry name" value="ELECTRON TRANSPORT OXIDOREDUCTASE"/>
    <property type="match status" value="1"/>
</dbReference>
<evidence type="ECO:0000313" key="2">
    <source>
        <dbReference type="EMBL" id="GFH26215.1"/>
    </source>
</evidence>
<accession>A0A699ZW72</accession>
<proteinExistence type="predicted"/>
<feature type="non-terminal residue" evidence="2">
    <location>
        <position position="245"/>
    </location>
</feature>
<feature type="domain" description="Acyl-CoA oxidase C-alpha1" evidence="1">
    <location>
        <begin position="140"/>
        <end position="245"/>
    </location>
</feature>
<keyword evidence="3" id="KW-1185">Reference proteome</keyword>
<name>A0A699ZW72_HAELA</name>
<gene>
    <name evidence="2" type="ORF">HaLaN_24325</name>
</gene>
<dbReference type="SUPFAM" id="SSF47203">
    <property type="entry name" value="Acyl-CoA dehydrogenase C-terminal domain-like"/>
    <property type="match status" value="1"/>
</dbReference>
<dbReference type="SUPFAM" id="SSF56645">
    <property type="entry name" value="Acyl-CoA dehydrogenase NM domain-like"/>
    <property type="match status" value="1"/>
</dbReference>
<feature type="non-terminal residue" evidence="2">
    <location>
        <position position="1"/>
    </location>
</feature>
<dbReference type="InterPro" id="IPR009100">
    <property type="entry name" value="AcylCoA_DH/oxidase_NM_dom_sf"/>
</dbReference>
<dbReference type="EMBL" id="BLLF01003059">
    <property type="protein sequence ID" value="GFH26215.1"/>
    <property type="molecule type" value="Genomic_DNA"/>
</dbReference>
<dbReference type="InterPro" id="IPR055060">
    <property type="entry name" value="ACOX_C_alpha1"/>
</dbReference>
<dbReference type="GO" id="GO:0003997">
    <property type="term" value="F:acyl-CoA oxidase activity"/>
    <property type="evidence" value="ECO:0007669"/>
    <property type="project" value="InterPro"/>
</dbReference>
<dbReference type="AlphaFoldDB" id="A0A699ZW72"/>
<dbReference type="GO" id="GO:0071949">
    <property type="term" value="F:FAD binding"/>
    <property type="evidence" value="ECO:0007669"/>
    <property type="project" value="InterPro"/>
</dbReference>